<evidence type="ECO:0000313" key="3">
    <source>
        <dbReference type="Proteomes" id="UP001153636"/>
    </source>
</evidence>
<feature type="domain" description="MADF" evidence="1">
    <location>
        <begin position="8"/>
        <end position="101"/>
    </location>
</feature>
<sequence>MSSFDILTFLECYQQYPCLWDKSISEYKDRNKRDQAEEAFLNIFKLENVLRVKIRSIRGTYNNEFRKVKKSMTTGSSDDEIYKPKLHWYNFAHGFLSKNQEFEPDNSMSQHKCWYV</sequence>
<dbReference type="Pfam" id="PF10545">
    <property type="entry name" value="MADF_DNA_bdg"/>
    <property type="match status" value="1"/>
</dbReference>
<dbReference type="SMART" id="SM00595">
    <property type="entry name" value="MADF"/>
    <property type="match status" value="1"/>
</dbReference>
<dbReference type="EMBL" id="OV651823">
    <property type="protein sequence ID" value="CAH1101633.1"/>
    <property type="molecule type" value="Genomic_DNA"/>
</dbReference>
<evidence type="ECO:0000259" key="1">
    <source>
        <dbReference type="PROSITE" id="PS51029"/>
    </source>
</evidence>
<dbReference type="PROSITE" id="PS51029">
    <property type="entry name" value="MADF"/>
    <property type="match status" value="1"/>
</dbReference>
<dbReference type="PANTHER" id="PTHR21505:SF8">
    <property type="entry name" value="DPT-YFP REPRESSOR BY OVEREXPRESSION, ISOFORM D-RELATED"/>
    <property type="match status" value="1"/>
</dbReference>
<protein>
    <recommendedName>
        <fullName evidence="1">MADF domain-containing protein</fullName>
    </recommendedName>
</protein>
<dbReference type="Proteomes" id="UP001153636">
    <property type="component" value="Chromosome 11"/>
</dbReference>
<dbReference type="AlphaFoldDB" id="A0A9P0CJ82"/>
<gene>
    <name evidence="2" type="ORF">PSYICH_LOCUS2663</name>
</gene>
<proteinExistence type="predicted"/>
<name>A0A9P0CJ82_9CUCU</name>
<reference evidence="2" key="1">
    <citation type="submission" date="2022-01" db="EMBL/GenBank/DDBJ databases">
        <authorList>
            <person name="King R."/>
        </authorList>
    </citation>
    <scope>NUCLEOTIDE SEQUENCE</scope>
</reference>
<evidence type="ECO:0000313" key="2">
    <source>
        <dbReference type="EMBL" id="CAH1101633.1"/>
    </source>
</evidence>
<accession>A0A9P0CJ82</accession>
<organism evidence="2 3">
    <name type="scientific">Psylliodes chrysocephalus</name>
    <dbReference type="NCBI Taxonomy" id="3402493"/>
    <lineage>
        <taxon>Eukaryota</taxon>
        <taxon>Metazoa</taxon>
        <taxon>Ecdysozoa</taxon>
        <taxon>Arthropoda</taxon>
        <taxon>Hexapoda</taxon>
        <taxon>Insecta</taxon>
        <taxon>Pterygota</taxon>
        <taxon>Neoptera</taxon>
        <taxon>Endopterygota</taxon>
        <taxon>Coleoptera</taxon>
        <taxon>Polyphaga</taxon>
        <taxon>Cucujiformia</taxon>
        <taxon>Chrysomeloidea</taxon>
        <taxon>Chrysomelidae</taxon>
        <taxon>Galerucinae</taxon>
        <taxon>Alticini</taxon>
        <taxon>Psylliodes</taxon>
    </lineage>
</organism>
<dbReference type="PANTHER" id="PTHR21505">
    <property type="entry name" value="MADF DOMAIN-CONTAINING PROTEIN-RELATED"/>
    <property type="match status" value="1"/>
</dbReference>
<dbReference type="InterPro" id="IPR006578">
    <property type="entry name" value="MADF-dom"/>
</dbReference>
<keyword evidence="3" id="KW-1185">Reference proteome</keyword>
<dbReference type="OrthoDB" id="8190343at2759"/>